<name>A0AAE2A2N3_PSEFL</name>
<evidence type="ECO:0000313" key="1">
    <source>
        <dbReference type="EMBL" id="KIF55714.1"/>
    </source>
</evidence>
<dbReference type="Proteomes" id="UP000031587">
    <property type="component" value="Unassembled WGS sequence"/>
</dbReference>
<comment type="caution">
    <text evidence="1">The sequence shown here is derived from an EMBL/GenBank/DDBJ whole genome shotgun (WGS) entry which is preliminary data.</text>
</comment>
<dbReference type="AlphaFoldDB" id="A0AAE2A2N3"/>
<proteinExistence type="predicted"/>
<organism evidence="1 2">
    <name type="scientific">Pseudomonas fluorescens</name>
    <dbReference type="NCBI Taxonomy" id="294"/>
    <lineage>
        <taxon>Bacteria</taxon>
        <taxon>Pseudomonadati</taxon>
        <taxon>Pseudomonadota</taxon>
        <taxon>Gammaproteobacteria</taxon>
        <taxon>Pseudomonadales</taxon>
        <taxon>Pseudomonadaceae</taxon>
        <taxon>Pseudomonas</taxon>
    </lineage>
</organism>
<protein>
    <submittedName>
        <fullName evidence="1">Uncharacterized protein</fullName>
    </submittedName>
</protein>
<sequence>MPNYLEKLAAAAQQSFSQPVTGYLLDARLKEGGVRGAIFGDALSRYEDGDSITTSAVQETRQEHGYTLFLTVLGSCYVAVSHLLFVEESFDGVSQVVILRAS</sequence>
<dbReference type="EMBL" id="JTGH01000029">
    <property type="protein sequence ID" value="KIF55714.1"/>
    <property type="molecule type" value="Genomic_DNA"/>
</dbReference>
<accession>A0AAE2A2N3</accession>
<gene>
    <name evidence="1" type="ORF">QS95_26380</name>
</gene>
<evidence type="ECO:0000313" key="2">
    <source>
        <dbReference type="Proteomes" id="UP000031587"/>
    </source>
</evidence>
<reference evidence="1 2" key="1">
    <citation type="submission" date="2014-11" db="EMBL/GenBank/DDBJ databases">
        <title>Draft genome sequence of Pseudomonas fluorescens strains SF4c SF39a.</title>
        <authorList>
            <person name="Underwood G.E."/>
            <person name="Ly L.K."/>
            <person name="Bitzer A.S."/>
            <person name="Godino A."/>
            <person name="Bucci V."/>
            <person name="Fischer S."/>
            <person name="Silby M.W."/>
        </authorList>
    </citation>
    <scope>NUCLEOTIDE SEQUENCE [LARGE SCALE GENOMIC DNA]</scope>
    <source>
        <strain evidence="1 2">SF4c</strain>
    </source>
</reference>